<dbReference type="SUPFAM" id="SSF55961">
    <property type="entry name" value="Bet v1-like"/>
    <property type="match status" value="1"/>
</dbReference>
<comment type="caution">
    <text evidence="2">The sequence shown here is derived from an EMBL/GenBank/DDBJ whole genome shotgun (WGS) entry which is preliminary data.</text>
</comment>
<sequence>MEIKNNFEVPLPPVEAWNVLMDIPRVVPCVPGAELVEMVDDRTFKGKVAVKLGPIALVFNGTAHFDEINEQTHSVRATAQGADTKGRGGANATVRFALTPVPAGTRVDVVTDVNLSGSVAQYGRGTGIIQSVATQLVNQFAANLRAMLGQQPDMPVPASAEVPHAGEDSPVRAAPFSPQPAPAKPISGFGLMMSVLWQSLVRLFSRKRDS</sequence>
<feature type="region of interest" description="Disordered" evidence="1">
    <location>
        <begin position="155"/>
        <end position="179"/>
    </location>
</feature>
<organism evidence="2 3">
    <name type="scientific">Aquamicrobium ahrensii</name>
    <dbReference type="NCBI Taxonomy" id="469551"/>
    <lineage>
        <taxon>Bacteria</taxon>
        <taxon>Pseudomonadati</taxon>
        <taxon>Pseudomonadota</taxon>
        <taxon>Alphaproteobacteria</taxon>
        <taxon>Hyphomicrobiales</taxon>
        <taxon>Phyllobacteriaceae</taxon>
        <taxon>Aquamicrobium</taxon>
    </lineage>
</organism>
<gene>
    <name evidence="2" type="ORF">ABID44_003152</name>
</gene>
<keyword evidence="3" id="KW-1185">Reference proteome</keyword>
<dbReference type="InterPro" id="IPR010419">
    <property type="entry name" value="CO_DH_gsu"/>
</dbReference>
<dbReference type="CDD" id="cd07823">
    <property type="entry name" value="SRPBCC_5"/>
    <property type="match status" value="1"/>
</dbReference>
<evidence type="ECO:0000313" key="3">
    <source>
        <dbReference type="Proteomes" id="UP001549143"/>
    </source>
</evidence>
<dbReference type="Pfam" id="PF06240">
    <property type="entry name" value="COXG"/>
    <property type="match status" value="1"/>
</dbReference>
<evidence type="ECO:0000313" key="2">
    <source>
        <dbReference type="EMBL" id="MET3662801.1"/>
    </source>
</evidence>
<reference evidence="2 3" key="1">
    <citation type="submission" date="2024-06" db="EMBL/GenBank/DDBJ databases">
        <title>Genomic Encyclopedia of Type Strains, Phase IV (KMG-IV): sequencing the most valuable type-strain genomes for metagenomic binning, comparative biology and taxonomic classification.</title>
        <authorList>
            <person name="Goeker M."/>
        </authorList>
    </citation>
    <scope>NUCLEOTIDE SEQUENCE [LARGE SCALE GENOMIC DNA]</scope>
    <source>
        <strain evidence="2 3">DSM 19730</strain>
    </source>
</reference>
<dbReference type="InterPro" id="IPR023393">
    <property type="entry name" value="START-like_dom_sf"/>
</dbReference>
<dbReference type="Gene3D" id="3.30.530.20">
    <property type="match status" value="1"/>
</dbReference>
<protein>
    <submittedName>
        <fullName evidence="2">Carbon monoxide dehydrogenase subunit G</fullName>
    </submittedName>
</protein>
<dbReference type="PANTHER" id="PTHR38588">
    <property type="entry name" value="BLL0334 PROTEIN"/>
    <property type="match status" value="1"/>
</dbReference>
<dbReference type="Proteomes" id="UP001549143">
    <property type="component" value="Unassembled WGS sequence"/>
</dbReference>
<dbReference type="PANTHER" id="PTHR38588:SF1">
    <property type="entry name" value="BLL0334 PROTEIN"/>
    <property type="match status" value="1"/>
</dbReference>
<dbReference type="RefSeq" id="WP_354152643.1">
    <property type="nucleotide sequence ID" value="NZ_JBEPMN010000015.1"/>
</dbReference>
<dbReference type="EMBL" id="JBEPMN010000015">
    <property type="protein sequence ID" value="MET3662801.1"/>
    <property type="molecule type" value="Genomic_DNA"/>
</dbReference>
<name>A0ABV2KNY7_9HYPH</name>
<accession>A0ABV2KNY7</accession>
<evidence type="ECO:0000256" key="1">
    <source>
        <dbReference type="SAM" id="MobiDB-lite"/>
    </source>
</evidence>
<proteinExistence type="predicted"/>